<keyword evidence="3" id="KW-0472">Membrane</keyword>
<feature type="region of interest" description="Disordered" evidence="2">
    <location>
        <begin position="155"/>
        <end position="200"/>
    </location>
</feature>
<keyword evidence="3" id="KW-1133">Transmembrane helix</keyword>
<feature type="transmembrane region" description="Helical" evidence="3">
    <location>
        <begin position="122"/>
        <end position="142"/>
    </location>
</feature>
<gene>
    <name evidence="5" type="ORF">EMH_0022020</name>
</gene>
<dbReference type="RefSeq" id="XP_013352071.1">
    <property type="nucleotide sequence ID" value="XM_013496617.1"/>
</dbReference>
<dbReference type="EMBL" id="HG681949">
    <property type="protein sequence ID" value="CDJ29502.1"/>
    <property type="molecule type" value="Genomic_DNA"/>
</dbReference>
<evidence type="ECO:0000313" key="5">
    <source>
        <dbReference type="EMBL" id="CDJ29502.1"/>
    </source>
</evidence>
<protein>
    <recommendedName>
        <fullName evidence="7">Transmembrane protein</fullName>
    </recommendedName>
</protein>
<reference evidence="5" key="1">
    <citation type="submission" date="2013-10" db="EMBL/GenBank/DDBJ databases">
        <title>Genomic analysis of the causative agents of coccidiosis in chickens.</title>
        <authorList>
            <person name="Reid A.J."/>
            <person name="Blake D."/>
            <person name="Billington K."/>
            <person name="Browne H."/>
            <person name="Dunn M."/>
            <person name="Hung S."/>
            <person name="Kawahara F."/>
            <person name="Miranda-Saavedra D."/>
            <person name="Mourier T."/>
            <person name="Nagra H."/>
            <person name="Otto T.D."/>
            <person name="Rawlings N."/>
            <person name="Sanchez A."/>
            <person name="Sanders M."/>
            <person name="Subramaniam C."/>
            <person name="Tay Y."/>
            <person name="Dear P."/>
            <person name="Doerig C."/>
            <person name="Gruber A."/>
            <person name="Parkinson J."/>
            <person name="Shirley M."/>
            <person name="Wan K.L."/>
            <person name="Berriman M."/>
            <person name="Tomley F."/>
            <person name="Pain A."/>
        </authorList>
    </citation>
    <scope>NUCLEOTIDE SEQUENCE [LARGE SCALE GENOMIC DNA]</scope>
    <source>
        <strain evidence="5">Houghton</strain>
    </source>
</reference>
<evidence type="ECO:0000256" key="2">
    <source>
        <dbReference type="SAM" id="MobiDB-lite"/>
    </source>
</evidence>
<keyword evidence="6" id="KW-1185">Reference proteome</keyword>
<evidence type="ECO:0008006" key="7">
    <source>
        <dbReference type="Google" id="ProtNLM"/>
    </source>
</evidence>
<feature type="region of interest" description="Disordered" evidence="2">
    <location>
        <begin position="16"/>
        <end position="45"/>
    </location>
</feature>
<keyword evidence="4" id="KW-0732">Signal</keyword>
<dbReference type="Proteomes" id="UP000030744">
    <property type="component" value="Unassembled WGS sequence"/>
</dbReference>
<feature type="compositionally biased region" description="Low complexity" evidence="2">
    <location>
        <begin position="155"/>
        <end position="168"/>
    </location>
</feature>
<keyword evidence="3" id="KW-0812">Transmembrane</keyword>
<dbReference type="AlphaFoldDB" id="U6JZL0"/>
<name>U6JZL0_9EIME</name>
<evidence type="ECO:0000313" key="6">
    <source>
        <dbReference type="Proteomes" id="UP000030744"/>
    </source>
</evidence>
<evidence type="ECO:0000256" key="4">
    <source>
        <dbReference type="SAM" id="SignalP"/>
    </source>
</evidence>
<dbReference type="VEuPathDB" id="ToxoDB:EMH_0022020"/>
<feature type="region of interest" description="Disordered" evidence="2">
    <location>
        <begin position="86"/>
        <end position="114"/>
    </location>
</feature>
<feature type="compositionally biased region" description="Basic and acidic residues" evidence="2">
    <location>
        <begin position="92"/>
        <end position="101"/>
    </location>
</feature>
<feature type="signal peptide" evidence="4">
    <location>
        <begin position="1"/>
        <end position="18"/>
    </location>
</feature>
<dbReference type="OrthoDB" id="347876at2759"/>
<evidence type="ECO:0000256" key="3">
    <source>
        <dbReference type="SAM" id="Phobius"/>
    </source>
</evidence>
<feature type="coiled-coil region" evidence="1">
    <location>
        <begin position="279"/>
        <end position="312"/>
    </location>
</feature>
<feature type="chain" id="PRO_5004672022" description="Transmembrane protein" evidence="4">
    <location>
        <begin position="19"/>
        <end position="543"/>
    </location>
</feature>
<dbReference type="GeneID" id="25377084"/>
<feature type="compositionally biased region" description="Polar residues" evidence="2">
    <location>
        <begin position="20"/>
        <end position="45"/>
    </location>
</feature>
<keyword evidence="1" id="KW-0175">Coiled coil</keyword>
<accession>U6JZL0</accession>
<sequence length="543" mass="57289">MRSLIAFVLLLATAPVRPSGGSSETSPNGWSTTGPLTSEVGIQTTSREPEDALLLTERLNGSSSAGTLKSGQDIDADDGIAPRLASAQPAEEAQREGDQSEGKVSGGLPSAVKPDKKFRRNAAKLLSLGLLVVAMTFIARVFSSKFAFKEGVGTAPAAASEPGEGSPESEAELISSASGSTPLEERAQHSMGTSQSGVAHREPAVVDLEQSITQLNYEFRRAAIRAEMWSNRSESALLSSRVAGGDGPGVESTAKSLALKMSSIASSLAQNVGAVCAGLDKLNDDIKRARTLEQAAEAAASLRALLRALDNIGGSAAAEFFRVVEATATMTNQAKMLLDMYPDILVLANNLAQPLGVPYASQPAFPTSAAGLAGDVTLANLKALVDEVSVTEALQSAKMQKVLESSLVEPHFGGLVQLLWRSRELQDDMQATVKSLVHAQRSLEVGSLPSPRLNVSAAIEVLKAIKAKQMALGEEMKLELDVCVELALEQLEAARVLVEKNEDGRWKKSAHPLLSMARIIKKHIASVEVALSNFEDSAGEIYL</sequence>
<proteinExistence type="predicted"/>
<evidence type="ECO:0000256" key="1">
    <source>
        <dbReference type="SAM" id="Coils"/>
    </source>
</evidence>
<organism evidence="5 6">
    <name type="scientific">Eimeria mitis</name>
    <dbReference type="NCBI Taxonomy" id="44415"/>
    <lineage>
        <taxon>Eukaryota</taxon>
        <taxon>Sar</taxon>
        <taxon>Alveolata</taxon>
        <taxon>Apicomplexa</taxon>
        <taxon>Conoidasida</taxon>
        <taxon>Coccidia</taxon>
        <taxon>Eucoccidiorida</taxon>
        <taxon>Eimeriorina</taxon>
        <taxon>Eimeriidae</taxon>
        <taxon>Eimeria</taxon>
    </lineage>
</organism>
<reference evidence="5" key="2">
    <citation type="submission" date="2013-10" db="EMBL/GenBank/DDBJ databases">
        <authorList>
            <person name="Aslett M."/>
        </authorList>
    </citation>
    <scope>NUCLEOTIDE SEQUENCE [LARGE SCALE GENOMIC DNA]</scope>
    <source>
        <strain evidence="5">Houghton</strain>
    </source>
</reference>